<dbReference type="OrthoDB" id="2273115at2"/>
<dbReference type="InterPro" id="IPR011234">
    <property type="entry name" value="Fumarylacetoacetase-like_C"/>
</dbReference>
<dbReference type="EMBL" id="VLKF01000001">
    <property type="protein sequence ID" value="TWH73350.1"/>
    <property type="molecule type" value="Genomic_DNA"/>
</dbReference>
<proteinExistence type="predicted"/>
<dbReference type="Gene3D" id="3.90.850.10">
    <property type="entry name" value="Fumarylacetoacetase-like, C-terminal domain"/>
    <property type="match status" value="1"/>
</dbReference>
<dbReference type="PANTHER" id="PTHR43211">
    <property type="entry name" value="FUMARYLACETOACETATE HYDROLASE"/>
    <property type="match status" value="1"/>
</dbReference>
<keyword evidence="3" id="KW-1185">Reference proteome</keyword>
<sequence length="315" mass="33433">MRFVTYAEDDGDRVGVLAGEQVHALPAGTTLLGLLRTEGGLAEAGERALASPAAVRPYAGLRLRAPLPDPPTVRDFMAFEEHVAGTVRLAGAGATVPDRWYEAPAFYFTSPYAVRGPHDDVPVPPGSELFDFELEVAAVIGRTGRDVHPADGESHIAGYTIMNDWSARDLQFAEMEVRLGPVKGKDTATTLGPVLVTPDEVEPWRTGSGFDLAMTVDVNGVRFGEDRWSSMAFGFGDLVAYASRGSEVRPGDVLGSGTCGNGCLAELWERSGLDAHPPLRAGDVVTVSVEQLGSITTRVVEGVAPVPVASARRHP</sequence>
<dbReference type="InterPro" id="IPR036663">
    <property type="entry name" value="Fumarylacetoacetase_C_sf"/>
</dbReference>
<protein>
    <submittedName>
        <fullName evidence="2">2-keto-4-pentenoate hydratase/2-oxohepta-3-ene-1,7-dioic acid hydratase in catechol pathway</fullName>
    </submittedName>
</protein>
<evidence type="ECO:0000313" key="2">
    <source>
        <dbReference type="EMBL" id="TWH73350.1"/>
    </source>
</evidence>
<dbReference type="SUPFAM" id="SSF56529">
    <property type="entry name" value="FAH"/>
    <property type="match status" value="1"/>
</dbReference>
<comment type="caution">
    <text evidence="2">The sequence shown here is derived from an EMBL/GenBank/DDBJ whole genome shotgun (WGS) entry which is preliminary data.</text>
</comment>
<dbReference type="GO" id="GO:0003824">
    <property type="term" value="F:catalytic activity"/>
    <property type="evidence" value="ECO:0007669"/>
    <property type="project" value="InterPro"/>
</dbReference>
<dbReference type="RefSeq" id="WP_153356287.1">
    <property type="nucleotide sequence ID" value="NZ_ML762478.1"/>
</dbReference>
<dbReference type="Pfam" id="PF01557">
    <property type="entry name" value="FAA_hydrolase"/>
    <property type="match status" value="1"/>
</dbReference>
<accession>A0A562IR61</accession>
<gene>
    <name evidence="2" type="ORF">JD78_01873</name>
</gene>
<reference evidence="2 3" key="1">
    <citation type="submission" date="2019-07" db="EMBL/GenBank/DDBJ databases">
        <title>R&amp;d 2014.</title>
        <authorList>
            <person name="Klenk H.-P."/>
        </authorList>
    </citation>
    <scope>NUCLEOTIDE SEQUENCE [LARGE SCALE GENOMIC DNA]</scope>
    <source>
        <strain evidence="2 3">DSM 45764</strain>
    </source>
</reference>
<organism evidence="2 3">
    <name type="scientific">Modestobacter roseus</name>
    <dbReference type="NCBI Taxonomy" id="1181884"/>
    <lineage>
        <taxon>Bacteria</taxon>
        <taxon>Bacillati</taxon>
        <taxon>Actinomycetota</taxon>
        <taxon>Actinomycetes</taxon>
        <taxon>Geodermatophilales</taxon>
        <taxon>Geodermatophilaceae</taxon>
        <taxon>Modestobacter</taxon>
    </lineage>
</organism>
<dbReference type="PANTHER" id="PTHR43211:SF1">
    <property type="entry name" value="BLL6422 PROTEIN"/>
    <property type="match status" value="1"/>
</dbReference>
<evidence type="ECO:0000259" key="1">
    <source>
        <dbReference type="Pfam" id="PF01557"/>
    </source>
</evidence>
<evidence type="ECO:0000313" key="3">
    <source>
        <dbReference type="Proteomes" id="UP000321490"/>
    </source>
</evidence>
<name>A0A562IR61_9ACTN</name>
<dbReference type="AlphaFoldDB" id="A0A562IR61"/>
<dbReference type="Proteomes" id="UP000321490">
    <property type="component" value="Unassembled WGS sequence"/>
</dbReference>
<feature type="domain" description="Fumarylacetoacetase-like C-terminal" evidence="1">
    <location>
        <begin position="75"/>
        <end position="300"/>
    </location>
</feature>